<name>A0ABU2N1P5_9ACTN</name>
<feature type="non-terminal residue" evidence="1">
    <location>
        <position position="1"/>
    </location>
</feature>
<gene>
    <name evidence="1" type="ORF">RM590_35425</name>
</gene>
<accession>A0ABU2N1P5</accession>
<dbReference type="Proteomes" id="UP001183246">
    <property type="component" value="Unassembled WGS sequence"/>
</dbReference>
<dbReference type="Gene3D" id="3.40.50.300">
    <property type="entry name" value="P-loop containing nucleotide triphosphate hydrolases"/>
    <property type="match status" value="2"/>
</dbReference>
<comment type="caution">
    <text evidence="1">The sequence shown here is derived from an EMBL/GenBank/DDBJ whole genome shotgun (WGS) entry which is preliminary data.</text>
</comment>
<sequence>LEAHLSYRIGLRTFSEAESRTAIGVPDANHLPSAPGHGYLKTDTTTLKRFRAAYVSGPHRTGDEAAGAALGGALDVRPFPAGHVPVPAAGTAPEPELRPEPDEFAEGEDLASTVLGVMVGQLAGQGPAAHQVWLPPLDDPEPLDALHGDLAIRPGRGFGGAPDTPPLTAVIGTVDRPFHQRRDPLRLNLAGAGGHVAVVGGPHGGKSTA</sequence>
<feature type="non-terminal residue" evidence="1">
    <location>
        <position position="209"/>
    </location>
</feature>
<dbReference type="EMBL" id="JAVREL010000075">
    <property type="protein sequence ID" value="MDT0347809.1"/>
    <property type="molecule type" value="Genomic_DNA"/>
</dbReference>
<protein>
    <submittedName>
        <fullName evidence="1">Type VII secretion protein EccC</fullName>
    </submittedName>
</protein>
<dbReference type="InterPro" id="IPR027417">
    <property type="entry name" value="P-loop_NTPase"/>
</dbReference>
<organism evidence="1 2">
    <name type="scientific">Streptomyces litchfieldiae</name>
    <dbReference type="NCBI Taxonomy" id="3075543"/>
    <lineage>
        <taxon>Bacteria</taxon>
        <taxon>Bacillati</taxon>
        <taxon>Actinomycetota</taxon>
        <taxon>Actinomycetes</taxon>
        <taxon>Kitasatosporales</taxon>
        <taxon>Streptomycetaceae</taxon>
        <taxon>Streptomyces</taxon>
    </lineage>
</organism>
<reference evidence="2" key="1">
    <citation type="submission" date="2023-07" db="EMBL/GenBank/DDBJ databases">
        <title>30 novel species of actinomycetes from the DSMZ collection.</title>
        <authorList>
            <person name="Nouioui I."/>
        </authorList>
    </citation>
    <scope>NUCLEOTIDE SEQUENCE [LARGE SCALE GENOMIC DNA]</scope>
    <source>
        <strain evidence="2">DSM 44938</strain>
    </source>
</reference>
<keyword evidence="2" id="KW-1185">Reference proteome</keyword>
<evidence type="ECO:0000313" key="2">
    <source>
        <dbReference type="Proteomes" id="UP001183246"/>
    </source>
</evidence>
<evidence type="ECO:0000313" key="1">
    <source>
        <dbReference type="EMBL" id="MDT0347809.1"/>
    </source>
</evidence>
<proteinExistence type="predicted"/>